<organism evidence="2 3">
    <name type="scientific">Phocaeicola vulgatus str. 3975 RP4</name>
    <dbReference type="NCBI Taxonomy" id="1339352"/>
    <lineage>
        <taxon>Bacteria</taxon>
        <taxon>Pseudomonadati</taxon>
        <taxon>Bacteroidota</taxon>
        <taxon>Bacteroidia</taxon>
        <taxon>Bacteroidales</taxon>
        <taxon>Bacteroidaceae</taxon>
        <taxon>Phocaeicola</taxon>
    </lineage>
</organism>
<sequence length="180" mass="19665">MKKVLFLFAFLLLGIGAMAQKVIYDETNQTGVRTVVCEGMNLGVSNNMDVYVALAGFQYKSTIRYSLAVTIGSGHEVEIPNDSKCVLTLDNGKALELPTVAGGASVLQHVDVEMSDVYQSFRRFAYYNIKAKELKKIGKNGIVQMDIQLSPGNYSIAFNQDVLGSMLTGSMSLINNMFGK</sequence>
<evidence type="ECO:0000313" key="2">
    <source>
        <dbReference type="EMBL" id="KDS54869.1"/>
    </source>
</evidence>
<comment type="caution">
    <text evidence="2">The sequence shown here is derived from an EMBL/GenBank/DDBJ whole genome shotgun (WGS) entry which is preliminary data.</text>
</comment>
<dbReference type="EMBL" id="JNHM01000019">
    <property type="protein sequence ID" value="KDS54869.1"/>
    <property type="molecule type" value="Genomic_DNA"/>
</dbReference>
<gene>
    <name evidence="2" type="ORF">M099_1552</name>
</gene>
<keyword evidence="1" id="KW-0732">Signal</keyword>
<dbReference type="Proteomes" id="UP000027661">
    <property type="component" value="Unassembled WGS sequence"/>
</dbReference>
<dbReference type="RefSeq" id="WP_005845164.1">
    <property type="nucleotide sequence ID" value="NZ_JNHM01000019.1"/>
</dbReference>
<dbReference type="GeneID" id="5301289"/>
<feature type="signal peptide" evidence="1">
    <location>
        <begin position="1"/>
        <end position="19"/>
    </location>
</feature>
<evidence type="ECO:0000256" key="1">
    <source>
        <dbReference type="SAM" id="SignalP"/>
    </source>
</evidence>
<dbReference type="AlphaFoldDB" id="A0A069SKA1"/>
<reference evidence="2 3" key="1">
    <citation type="submission" date="2014-04" db="EMBL/GenBank/DDBJ databases">
        <authorList>
            <person name="Sears C."/>
            <person name="Carroll K."/>
            <person name="Sack B.R."/>
            <person name="Qadri F."/>
            <person name="Myers L.L."/>
            <person name="Chung G.-T."/>
            <person name="Escheverria P."/>
            <person name="Fraser C.M."/>
            <person name="Sadzewicz L."/>
            <person name="Shefchek K.A."/>
            <person name="Tallon L."/>
            <person name="Das S.P."/>
            <person name="Daugherty S."/>
            <person name="Mongodin E.F."/>
        </authorList>
    </citation>
    <scope>NUCLEOTIDE SEQUENCE [LARGE SCALE GENOMIC DNA]</scope>
    <source>
        <strain evidence="2 3">3975 RP4</strain>
    </source>
</reference>
<protein>
    <recommendedName>
        <fullName evidence="4">DUF4251 domain-containing protein</fullName>
    </recommendedName>
</protein>
<proteinExistence type="predicted"/>
<evidence type="ECO:0008006" key="4">
    <source>
        <dbReference type="Google" id="ProtNLM"/>
    </source>
</evidence>
<feature type="chain" id="PRO_5001669282" description="DUF4251 domain-containing protein" evidence="1">
    <location>
        <begin position="20"/>
        <end position="180"/>
    </location>
</feature>
<dbReference type="PATRIC" id="fig|1339352.3.peg.1504"/>
<accession>A0A069SKA1</accession>
<evidence type="ECO:0000313" key="3">
    <source>
        <dbReference type="Proteomes" id="UP000027661"/>
    </source>
</evidence>
<name>A0A069SKA1_PHOVU</name>